<feature type="compositionally biased region" description="Low complexity" evidence="1">
    <location>
        <begin position="89"/>
        <end position="104"/>
    </location>
</feature>
<name>A0AA44WR19_VERDA</name>
<feature type="compositionally biased region" description="Basic residues" evidence="1">
    <location>
        <begin position="1"/>
        <end position="18"/>
    </location>
</feature>
<sequence length="126" mass="13013">MTRTGARGRGRGRPRGSRRGGGGSGRRRRALVSPPDECRQAQAIRSSRGSQAGTAKRGKTRTRRSASLDASEASSSTATETSHSDGTDLSFTTVTGLSSGSLSSERCSAEAGPELSFITANPAQLS</sequence>
<feature type="compositionally biased region" description="Low complexity" evidence="1">
    <location>
        <begin position="65"/>
        <end position="81"/>
    </location>
</feature>
<reference evidence="2 3" key="1">
    <citation type="submission" date="2017-12" db="EMBL/GenBank/DDBJ databases">
        <title>Comparative genomics yields insights into virulence evolution of Verticillium dahliae.</title>
        <authorList>
            <person name="Fan R."/>
            <person name="Armitage A.D."/>
            <person name="Cascant-Lopez E."/>
            <person name="Sobczyk M."/>
            <person name="Cockerton H.M."/>
            <person name="Harrison R.J."/>
        </authorList>
    </citation>
    <scope>NUCLEOTIDE SEQUENCE [LARGE SCALE GENOMIC DNA]</scope>
    <source>
        <strain evidence="2 3">12008</strain>
    </source>
</reference>
<feature type="region of interest" description="Disordered" evidence="1">
    <location>
        <begin position="1"/>
        <end position="126"/>
    </location>
</feature>
<evidence type="ECO:0000313" key="3">
    <source>
        <dbReference type="Proteomes" id="UP000236305"/>
    </source>
</evidence>
<dbReference type="AlphaFoldDB" id="A0AA44WR19"/>
<proteinExistence type="predicted"/>
<evidence type="ECO:0000313" key="2">
    <source>
        <dbReference type="EMBL" id="PNH35319.1"/>
    </source>
</evidence>
<evidence type="ECO:0000256" key="1">
    <source>
        <dbReference type="SAM" id="MobiDB-lite"/>
    </source>
</evidence>
<accession>A0AA44WR19</accession>
<protein>
    <submittedName>
        <fullName evidence="2">Uncharacterized protein</fullName>
    </submittedName>
</protein>
<dbReference type="Proteomes" id="UP000236305">
    <property type="component" value="Unassembled WGS sequence"/>
</dbReference>
<organism evidence="2 3">
    <name type="scientific">Verticillium dahliae</name>
    <name type="common">Verticillium wilt</name>
    <dbReference type="NCBI Taxonomy" id="27337"/>
    <lineage>
        <taxon>Eukaryota</taxon>
        <taxon>Fungi</taxon>
        <taxon>Dikarya</taxon>
        <taxon>Ascomycota</taxon>
        <taxon>Pezizomycotina</taxon>
        <taxon>Sordariomycetes</taxon>
        <taxon>Hypocreomycetidae</taxon>
        <taxon>Glomerellales</taxon>
        <taxon>Plectosphaerellaceae</taxon>
        <taxon>Verticillium</taxon>
    </lineage>
</organism>
<comment type="caution">
    <text evidence="2">The sequence shown here is derived from an EMBL/GenBank/DDBJ whole genome shotgun (WGS) entry which is preliminary data.</text>
</comment>
<dbReference type="EMBL" id="MPSH01000003">
    <property type="protein sequence ID" value="PNH35319.1"/>
    <property type="molecule type" value="Genomic_DNA"/>
</dbReference>
<gene>
    <name evidence="2" type="ORF">BJF96_g1106</name>
</gene>